<proteinExistence type="predicted"/>
<keyword evidence="3" id="KW-0808">Transferase</keyword>
<keyword evidence="4" id="KW-1185">Reference proteome</keyword>
<organism evidence="3 4">
    <name type="scientific">Ahrensia kielensis</name>
    <dbReference type="NCBI Taxonomy" id="76980"/>
    <lineage>
        <taxon>Bacteria</taxon>
        <taxon>Pseudomonadati</taxon>
        <taxon>Pseudomonadota</taxon>
        <taxon>Alphaproteobacteria</taxon>
        <taxon>Hyphomicrobiales</taxon>
        <taxon>Ahrensiaceae</taxon>
        <taxon>Ahrensia</taxon>
    </lineage>
</organism>
<comment type="caution">
    <text evidence="3">The sequence shown here is derived from an EMBL/GenBank/DDBJ whole genome shotgun (WGS) entry which is preliminary data.</text>
</comment>
<gene>
    <name evidence="3" type="ORF">WNY59_13485</name>
</gene>
<name>A0ABU9T909_9HYPH</name>
<protein>
    <submittedName>
        <fullName evidence="3">Histidine kinase</fullName>
    </submittedName>
</protein>
<reference evidence="3 4" key="1">
    <citation type="submission" date="2024-03" db="EMBL/GenBank/DDBJ databases">
        <title>Community enrichment and isolation of bacterial strains for fucoidan degradation.</title>
        <authorList>
            <person name="Sichert A."/>
        </authorList>
    </citation>
    <scope>NUCLEOTIDE SEQUENCE [LARGE SCALE GENOMIC DNA]</scope>
    <source>
        <strain evidence="3 4">AS62</strain>
    </source>
</reference>
<evidence type="ECO:0000256" key="2">
    <source>
        <dbReference type="SAM" id="Phobius"/>
    </source>
</evidence>
<keyword evidence="2" id="KW-0472">Membrane</keyword>
<dbReference type="EMBL" id="JBBMQO010000007">
    <property type="protein sequence ID" value="MEM5502603.1"/>
    <property type="molecule type" value="Genomic_DNA"/>
</dbReference>
<dbReference type="Proteomes" id="UP001477870">
    <property type="component" value="Unassembled WGS sequence"/>
</dbReference>
<evidence type="ECO:0000256" key="1">
    <source>
        <dbReference type="SAM" id="MobiDB-lite"/>
    </source>
</evidence>
<evidence type="ECO:0000313" key="3">
    <source>
        <dbReference type="EMBL" id="MEM5502603.1"/>
    </source>
</evidence>
<keyword evidence="3" id="KW-0418">Kinase</keyword>
<keyword evidence="2" id="KW-0812">Transmembrane</keyword>
<feature type="compositionally biased region" description="Polar residues" evidence="1">
    <location>
        <begin position="49"/>
        <end position="66"/>
    </location>
</feature>
<keyword evidence="2" id="KW-1133">Transmembrane helix</keyword>
<accession>A0ABU9T909</accession>
<feature type="transmembrane region" description="Helical" evidence="2">
    <location>
        <begin position="6"/>
        <end position="29"/>
    </location>
</feature>
<feature type="region of interest" description="Disordered" evidence="1">
    <location>
        <begin position="38"/>
        <end position="66"/>
    </location>
</feature>
<sequence length="66" mass="7200">MPSLIRFLMTIGLIAGAIYGAMFALVLYVEPTKREMSERVPTDKINPVRQETGTITTGSDADNGIQ</sequence>
<dbReference type="RefSeq" id="WP_026317561.1">
    <property type="nucleotide sequence ID" value="NZ_JBBMQO010000007.1"/>
</dbReference>
<evidence type="ECO:0000313" key="4">
    <source>
        <dbReference type="Proteomes" id="UP001477870"/>
    </source>
</evidence>
<dbReference type="GO" id="GO:0016301">
    <property type="term" value="F:kinase activity"/>
    <property type="evidence" value="ECO:0007669"/>
    <property type="project" value="UniProtKB-KW"/>
</dbReference>